<feature type="compositionally biased region" description="Polar residues" evidence="1">
    <location>
        <begin position="1"/>
        <end position="43"/>
    </location>
</feature>
<proteinExistence type="predicted"/>
<comment type="caution">
    <text evidence="2">The sequence shown here is derived from an EMBL/GenBank/DDBJ whole genome shotgun (WGS) entry which is preliminary data.</text>
</comment>
<name>A0A2H0BK96_9BACT</name>
<accession>A0A2H0BK96</accession>
<gene>
    <name evidence="2" type="ORF">COX02_02580</name>
</gene>
<feature type="compositionally biased region" description="Basic and acidic residues" evidence="1">
    <location>
        <begin position="79"/>
        <end position="95"/>
    </location>
</feature>
<feature type="region of interest" description="Disordered" evidence="1">
    <location>
        <begin position="76"/>
        <end position="95"/>
    </location>
</feature>
<dbReference type="Proteomes" id="UP000229334">
    <property type="component" value="Unassembled WGS sequence"/>
</dbReference>
<evidence type="ECO:0000256" key="1">
    <source>
        <dbReference type="SAM" id="MobiDB-lite"/>
    </source>
</evidence>
<evidence type="ECO:0000313" key="3">
    <source>
        <dbReference type="Proteomes" id="UP000229334"/>
    </source>
</evidence>
<sequence>MEDNNITNQNNQATDQNLSETNSSQKLTSDSSLNVSSGTSGTNPEPVVITPKNETPSTPIPSESEVDEKIRLAKLAMEGPERTARREQHEKTLETKNQEAELKKQLAEINKNKEVLELAWIGLDTDRGAIKNLINPIIDKESKLEQEETTLEEQEKATVSARDKEAIEKKRQAIETARQAVEKEKWIYQDRLFKIEDQIKDNTNAYQKLLDEEEGVLQKMEKLKQSLI</sequence>
<feature type="compositionally biased region" description="Polar residues" evidence="1">
    <location>
        <begin position="52"/>
        <end position="61"/>
    </location>
</feature>
<dbReference type="AlphaFoldDB" id="A0A2H0BK96"/>
<dbReference type="EMBL" id="PCSX01000038">
    <property type="protein sequence ID" value="PIP58014.1"/>
    <property type="molecule type" value="Genomic_DNA"/>
</dbReference>
<organism evidence="2 3">
    <name type="scientific">Candidatus Vogelbacteria bacterium CG22_combo_CG10-13_8_21_14_all_37_9</name>
    <dbReference type="NCBI Taxonomy" id="1975046"/>
    <lineage>
        <taxon>Bacteria</taxon>
        <taxon>Candidatus Vogeliibacteriota</taxon>
    </lineage>
</organism>
<reference evidence="2 3" key="1">
    <citation type="submission" date="2017-09" db="EMBL/GenBank/DDBJ databases">
        <title>Depth-based differentiation of microbial function through sediment-hosted aquifers and enrichment of novel symbionts in the deep terrestrial subsurface.</title>
        <authorList>
            <person name="Probst A.J."/>
            <person name="Ladd B."/>
            <person name="Jarett J.K."/>
            <person name="Geller-Mcgrath D.E."/>
            <person name="Sieber C.M."/>
            <person name="Emerson J.B."/>
            <person name="Anantharaman K."/>
            <person name="Thomas B.C."/>
            <person name="Malmstrom R."/>
            <person name="Stieglmeier M."/>
            <person name="Klingl A."/>
            <person name="Woyke T."/>
            <person name="Ryan C.M."/>
            <person name="Banfield J.F."/>
        </authorList>
    </citation>
    <scope>NUCLEOTIDE SEQUENCE [LARGE SCALE GENOMIC DNA]</scope>
    <source>
        <strain evidence="2">CG22_combo_CG10-13_8_21_14_all_37_9</strain>
    </source>
</reference>
<evidence type="ECO:0000313" key="2">
    <source>
        <dbReference type="EMBL" id="PIP58014.1"/>
    </source>
</evidence>
<feature type="region of interest" description="Disordered" evidence="1">
    <location>
        <begin position="1"/>
        <end position="69"/>
    </location>
</feature>
<protein>
    <submittedName>
        <fullName evidence="2">Uncharacterized protein</fullName>
    </submittedName>
</protein>